<dbReference type="Pfam" id="PF00902">
    <property type="entry name" value="TatC"/>
    <property type="match status" value="1"/>
</dbReference>
<keyword evidence="2 5" id="KW-0812">Transmembrane</keyword>
<evidence type="ECO:0000256" key="5">
    <source>
        <dbReference type="HAMAP-Rule" id="MF_00902"/>
    </source>
</evidence>
<protein>
    <recommendedName>
        <fullName evidence="5">Sec-independent protein translocase protein TatC</fullName>
    </recommendedName>
</protein>
<keyword evidence="5" id="KW-1003">Cell membrane</keyword>
<dbReference type="InterPro" id="IPR002033">
    <property type="entry name" value="TatC"/>
</dbReference>
<dbReference type="PANTHER" id="PTHR30371">
    <property type="entry name" value="SEC-INDEPENDENT PROTEIN TRANSLOCASE PROTEIN TATC"/>
    <property type="match status" value="1"/>
</dbReference>
<dbReference type="RefSeq" id="WP_213500027.1">
    <property type="nucleotide sequence ID" value="NZ_CP074694.1"/>
</dbReference>
<dbReference type="GO" id="GO:0009977">
    <property type="term" value="F:proton motive force dependent protein transmembrane transporter activity"/>
    <property type="evidence" value="ECO:0007669"/>
    <property type="project" value="TreeGrafter"/>
</dbReference>
<evidence type="ECO:0000256" key="1">
    <source>
        <dbReference type="ARBA" id="ARBA00004141"/>
    </source>
</evidence>
<dbReference type="AlphaFoldDB" id="A0A8E6BAF2"/>
<feature type="transmembrane region" description="Helical" evidence="5">
    <location>
        <begin position="36"/>
        <end position="54"/>
    </location>
</feature>
<comment type="function">
    <text evidence="5">Part of the twin-arginine translocation (Tat) system that transports large folded proteins containing a characteristic twin-arginine motif in their signal peptide across membranes.</text>
</comment>
<dbReference type="GO" id="GO:0065002">
    <property type="term" value="P:intracellular protein transmembrane transport"/>
    <property type="evidence" value="ECO:0007669"/>
    <property type="project" value="TreeGrafter"/>
</dbReference>
<keyword evidence="3 5" id="KW-1133">Transmembrane helix</keyword>
<name>A0A8E6BAF2_9BACT</name>
<dbReference type="Proteomes" id="UP000676194">
    <property type="component" value="Chromosome"/>
</dbReference>
<dbReference type="HAMAP" id="MF_00902">
    <property type="entry name" value="TatC"/>
    <property type="match status" value="1"/>
</dbReference>
<evidence type="ECO:0000313" key="6">
    <source>
        <dbReference type="EMBL" id="QVL34738.1"/>
    </source>
</evidence>
<dbReference type="KEGG" id="tsph:KIH39_12760"/>
<keyword evidence="5" id="KW-0813">Transport</keyword>
<dbReference type="EMBL" id="CP074694">
    <property type="protein sequence ID" value="QVL34738.1"/>
    <property type="molecule type" value="Genomic_DNA"/>
</dbReference>
<sequence>MRQRVEYPDDFFADTRMSFGDHIEELRTRMLNALKALMFCMCIGFVLDGIGTQLDLPWFGLGRPVLAMIQQPVEDAMQNFYNERIWDESEKLRPVPTTWEERREREQERKKFLSSRLNLQNDKSVEAAKEVNNFSPLVIRIPREELLKKRDQKSDSDTIDITVQIPPLDLAILLTQATNKIGKSHALATMSAQEAFLVYVKVTLLCGVILASPIIFWQFWAFVGAGLYPHEREYVNKFLPFSLGLFIGGVILCQVWVIPGTVKGLLAFNSWLGLDPDLRLSEWLNLALLLPLVFGLSFQTPLVMLALNQIGLLSVEDYLAKWRHAVMLLTVFAVVVSPSPDVVTMLYLLIPMIALYFLGIYLCKLFPQPDWLSPEPGSEESREVAV</sequence>
<keyword evidence="5" id="KW-0653">Protein transport</keyword>
<accession>A0A8E6BAF2</accession>
<comment type="subcellular location">
    <subcellularLocation>
        <location evidence="5">Cell membrane</location>
        <topology evidence="5">Multi-pass membrane protein</topology>
    </subcellularLocation>
    <subcellularLocation>
        <location evidence="1">Membrane</location>
        <topology evidence="1">Multi-pass membrane protein</topology>
    </subcellularLocation>
</comment>
<evidence type="ECO:0000256" key="2">
    <source>
        <dbReference type="ARBA" id="ARBA00022692"/>
    </source>
</evidence>
<comment type="subunit">
    <text evidence="5">Forms a complex with TatA.</text>
</comment>
<keyword evidence="4 5" id="KW-0472">Membrane</keyword>
<evidence type="ECO:0000256" key="4">
    <source>
        <dbReference type="ARBA" id="ARBA00023136"/>
    </source>
</evidence>
<keyword evidence="5" id="KW-0811">Translocation</keyword>
<dbReference type="GO" id="GO:0043953">
    <property type="term" value="P:protein transport by the Tat complex"/>
    <property type="evidence" value="ECO:0007669"/>
    <property type="project" value="UniProtKB-UniRule"/>
</dbReference>
<keyword evidence="7" id="KW-1185">Reference proteome</keyword>
<reference evidence="6" key="1">
    <citation type="submission" date="2021-05" db="EMBL/GenBank/DDBJ databases">
        <title>Complete genome sequence of the cellulolytic planctomycete Telmatocola sphagniphila SP2T and characterization of the first cellulase from planctomycetes.</title>
        <authorList>
            <person name="Rakitin A.L."/>
            <person name="Beletsky A.V."/>
            <person name="Naumoff D.G."/>
            <person name="Kulichevskaya I.S."/>
            <person name="Mardanov A.V."/>
            <person name="Ravin N.V."/>
            <person name="Dedysh S.N."/>
        </authorList>
    </citation>
    <scope>NUCLEOTIDE SEQUENCE</scope>
    <source>
        <strain evidence="6">SP2T</strain>
    </source>
</reference>
<evidence type="ECO:0000256" key="3">
    <source>
        <dbReference type="ARBA" id="ARBA00022989"/>
    </source>
</evidence>
<dbReference type="GO" id="GO:0033281">
    <property type="term" value="C:TAT protein transport complex"/>
    <property type="evidence" value="ECO:0007669"/>
    <property type="project" value="UniProtKB-UniRule"/>
</dbReference>
<feature type="transmembrane region" description="Helical" evidence="5">
    <location>
        <begin position="319"/>
        <end position="336"/>
    </location>
</feature>
<comment type="similarity">
    <text evidence="5">Belongs to the TatC family.</text>
</comment>
<feature type="transmembrane region" description="Helical" evidence="5">
    <location>
        <begin position="342"/>
        <end position="363"/>
    </location>
</feature>
<feature type="transmembrane region" description="Helical" evidence="5">
    <location>
        <begin position="283"/>
        <end position="307"/>
    </location>
</feature>
<organism evidence="6 7">
    <name type="scientific">Telmatocola sphagniphila</name>
    <dbReference type="NCBI Taxonomy" id="1123043"/>
    <lineage>
        <taxon>Bacteria</taxon>
        <taxon>Pseudomonadati</taxon>
        <taxon>Planctomycetota</taxon>
        <taxon>Planctomycetia</taxon>
        <taxon>Gemmatales</taxon>
        <taxon>Gemmataceae</taxon>
    </lineage>
</organism>
<dbReference type="PANTHER" id="PTHR30371:SF0">
    <property type="entry name" value="SEC-INDEPENDENT PROTEIN TRANSLOCASE PROTEIN TATC, CHLOROPLASTIC-RELATED"/>
    <property type="match status" value="1"/>
</dbReference>
<feature type="transmembrane region" description="Helical" evidence="5">
    <location>
        <begin position="196"/>
        <end position="217"/>
    </location>
</feature>
<evidence type="ECO:0000313" key="7">
    <source>
        <dbReference type="Proteomes" id="UP000676194"/>
    </source>
</evidence>
<proteinExistence type="inferred from homology"/>
<feature type="transmembrane region" description="Helical" evidence="5">
    <location>
        <begin position="238"/>
        <end position="258"/>
    </location>
</feature>
<gene>
    <name evidence="5" type="primary">tatC</name>
    <name evidence="6" type="ORF">KIH39_12760</name>
</gene>